<protein>
    <submittedName>
        <fullName evidence="2">Uncharacterized protein</fullName>
    </submittedName>
</protein>
<feature type="transmembrane region" description="Helical" evidence="1">
    <location>
        <begin position="20"/>
        <end position="37"/>
    </location>
</feature>
<name>A0A3G5ADA1_9VIRU</name>
<evidence type="ECO:0000256" key="1">
    <source>
        <dbReference type="SAM" id="Phobius"/>
    </source>
</evidence>
<keyword evidence="1" id="KW-1133">Transmembrane helix</keyword>
<reference evidence="2" key="1">
    <citation type="submission" date="2018-10" db="EMBL/GenBank/DDBJ databases">
        <title>Hidden diversity of soil giant viruses.</title>
        <authorList>
            <person name="Schulz F."/>
            <person name="Alteio L."/>
            <person name="Goudeau D."/>
            <person name="Ryan E.M."/>
            <person name="Malmstrom R.R."/>
            <person name="Blanchard J."/>
            <person name="Woyke T."/>
        </authorList>
    </citation>
    <scope>NUCLEOTIDE SEQUENCE</scope>
    <source>
        <strain evidence="2">HYV1</strain>
    </source>
</reference>
<gene>
    <name evidence="2" type="ORF">Hyperionvirus13_15</name>
</gene>
<organism evidence="2">
    <name type="scientific">Hyperionvirus sp</name>
    <dbReference type="NCBI Taxonomy" id="2487770"/>
    <lineage>
        <taxon>Viruses</taxon>
        <taxon>Varidnaviria</taxon>
        <taxon>Bamfordvirae</taxon>
        <taxon>Nucleocytoviricota</taxon>
        <taxon>Megaviricetes</taxon>
        <taxon>Imitervirales</taxon>
        <taxon>Mimiviridae</taxon>
        <taxon>Klosneuvirinae</taxon>
    </lineage>
</organism>
<dbReference type="EMBL" id="MK072395">
    <property type="protein sequence ID" value="AYV83873.1"/>
    <property type="molecule type" value="Genomic_DNA"/>
</dbReference>
<accession>A0A3G5ADA1</accession>
<keyword evidence="1" id="KW-0472">Membrane</keyword>
<proteinExistence type="predicted"/>
<sequence>MEFMSFSFEGSLWSWHSWVRMIWVIEFMIMRLGYLSGPNFRTMLIRRGV</sequence>
<keyword evidence="1" id="KW-0812">Transmembrane</keyword>
<evidence type="ECO:0000313" key="2">
    <source>
        <dbReference type="EMBL" id="AYV83873.1"/>
    </source>
</evidence>